<sequence length="411" mass="46999">MEDILNHAPCGFLTLSEQGNILAINQTLLNILGYELDEVIGKNINDILSVPARIFYQLYFIPLIKADKPVEEMYISLQSEKGEEIPVLINANQRKDSHLIDCVLVKMNKRNEYENELLIAKKKAESALSAKRKANKELEIALHKLEMKQKELIELNKENDKYKSETQMELHLAKNIQETSLTEPIVSERLQIEAYYKASSELSGDMYGFYTINPNQYGIIILDVMGHGISSALITMSLQSLFQRLILKGMRADVIFKELDNHLNRLFRKNEETWHYCTAIYLFIDTERKTIEYINAGHPPGLWQNNKGEQYELTSTSPPIGSFTDLTFKRKTLSYTKGGRLLLYTDGVVDPYDAHLLTSLLKNNSGVPLTKFKNKLLKLIKEEENGFHKNDDQCFILIDLKGGVDTESVTL</sequence>
<keyword evidence="2" id="KW-0175">Coiled coil</keyword>
<dbReference type="Gene3D" id="3.60.40.10">
    <property type="entry name" value="PPM-type phosphatase domain"/>
    <property type="match status" value="1"/>
</dbReference>
<dbReference type="InterPro" id="IPR013767">
    <property type="entry name" value="PAS_fold"/>
</dbReference>
<dbReference type="InterPro" id="IPR036457">
    <property type="entry name" value="PPM-type-like_dom_sf"/>
</dbReference>
<feature type="domain" description="PPM-type phosphatase" evidence="4">
    <location>
        <begin position="189"/>
        <end position="400"/>
    </location>
</feature>
<dbReference type="Gene3D" id="3.30.450.20">
    <property type="entry name" value="PAS domain"/>
    <property type="match status" value="1"/>
</dbReference>
<dbReference type="GO" id="GO:0006355">
    <property type="term" value="P:regulation of DNA-templated transcription"/>
    <property type="evidence" value="ECO:0007669"/>
    <property type="project" value="InterPro"/>
</dbReference>
<dbReference type="PROSITE" id="PS50112">
    <property type="entry name" value="PAS"/>
    <property type="match status" value="1"/>
</dbReference>
<dbReference type="InterPro" id="IPR052016">
    <property type="entry name" value="Bact_Sigma-Reg"/>
</dbReference>
<dbReference type="SMART" id="SM00091">
    <property type="entry name" value="PAS"/>
    <property type="match status" value="1"/>
</dbReference>
<dbReference type="SUPFAM" id="SSF55785">
    <property type="entry name" value="PYP-like sensor domain (PAS domain)"/>
    <property type="match status" value="1"/>
</dbReference>
<dbReference type="InterPro" id="IPR001932">
    <property type="entry name" value="PPM-type_phosphatase-like_dom"/>
</dbReference>
<proteinExistence type="predicted"/>
<dbReference type="PANTHER" id="PTHR43156:SF14">
    <property type="entry name" value="PHOSPHOSERINE PHOSPHATASE RSBP"/>
    <property type="match status" value="1"/>
</dbReference>
<gene>
    <name evidence="5" type="ORF">FBF83_01015</name>
</gene>
<dbReference type="Pfam" id="PF07228">
    <property type="entry name" value="SpoIIE"/>
    <property type="match status" value="1"/>
</dbReference>
<dbReference type="NCBIfam" id="TIGR00229">
    <property type="entry name" value="sensory_box"/>
    <property type="match status" value="1"/>
</dbReference>
<dbReference type="InterPro" id="IPR000014">
    <property type="entry name" value="PAS"/>
</dbReference>
<feature type="coiled-coil region" evidence="2">
    <location>
        <begin position="110"/>
        <end position="165"/>
    </location>
</feature>
<evidence type="ECO:0000256" key="2">
    <source>
        <dbReference type="SAM" id="Coils"/>
    </source>
</evidence>
<dbReference type="SUPFAM" id="SSF81606">
    <property type="entry name" value="PP2C-like"/>
    <property type="match status" value="1"/>
</dbReference>
<dbReference type="Pfam" id="PF00989">
    <property type="entry name" value="PAS"/>
    <property type="match status" value="1"/>
</dbReference>
<organism evidence="5 6">
    <name type="scientific">Guptibacillus hwajinpoensis</name>
    <dbReference type="NCBI Taxonomy" id="208199"/>
    <lineage>
        <taxon>Bacteria</taxon>
        <taxon>Bacillati</taxon>
        <taxon>Bacillota</taxon>
        <taxon>Bacilli</taxon>
        <taxon>Bacillales</taxon>
        <taxon>Guptibacillaceae</taxon>
        <taxon>Guptibacillus</taxon>
    </lineage>
</organism>
<dbReference type="EMBL" id="SWFM01000001">
    <property type="protein sequence ID" value="TKD71423.1"/>
    <property type="molecule type" value="Genomic_DNA"/>
</dbReference>
<keyword evidence="1" id="KW-0378">Hydrolase</keyword>
<name>A0A4U1MJW7_9BACL</name>
<protein>
    <submittedName>
        <fullName evidence="5">PAS domain S-box protein</fullName>
    </submittedName>
</protein>
<dbReference type="CDD" id="cd00130">
    <property type="entry name" value="PAS"/>
    <property type="match status" value="1"/>
</dbReference>
<dbReference type="OrthoDB" id="9763484at2"/>
<evidence type="ECO:0000256" key="1">
    <source>
        <dbReference type="ARBA" id="ARBA00022801"/>
    </source>
</evidence>
<dbReference type="InterPro" id="IPR035965">
    <property type="entry name" value="PAS-like_dom_sf"/>
</dbReference>
<accession>A0A4U1MJW7</accession>
<reference evidence="5 6" key="1">
    <citation type="submission" date="2019-04" db="EMBL/GenBank/DDBJ databases">
        <title>Genome sequence of Bacillus hwajinpoensis strain Y2.</title>
        <authorList>
            <person name="Fair J.L."/>
            <person name="Maclea K.S."/>
        </authorList>
    </citation>
    <scope>NUCLEOTIDE SEQUENCE [LARGE SCALE GENOMIC DNA]</scope>
    <source>
        <strain evidence="5 6">Y2</strain>
    </source>
</reference>
<dbReference type="AlphaFoldDB" id="A0A4U1MJW7"/>
<evidence type="ECO:0000259" key="4">
    <source>
        <dbReference type="PROSITE" id="PS51746"/>
    </source>
</evidence>
<evidence type="ECO:0000313" key="6">
    <source>
        <dbReference type="Proteomes" id="UP000310541"/>
    </source>
</evidence>
<dbReference type="RefSeq" id="WP_136945300.1">
    <property type="nucleotide sequence ID" value="NZ_SWFM01000001.1"/>
</dbReference>
<comment type="caution">
    <text evidence="5">The sequence shown here is derived from an EMBL/GenBank/DDBJ whole genome shotgun (WGS) entry which is preliminary data.</text>
</comment>
<dbReference type="PROSITE" id="PS51746">
    <property type="entry name" value="PPM_2"/>
    <property type="match status" value="1"/>
</dbReference>
<dbReference type="GO" id="GO:0016791">
    <property type="term" value="F:phosphatase activity"/>
    <property type="evidence" value="ECO:0007669"/>
    <property type="project" value="TreeGrafter"/>
</dbReference>
<evidence type="ECO:0000259" key="3">
    <source>
        <dbReference type="PROSITE" id="PS50112"/>
    </source>
</evidence>
<dbReference type="PANTHER" id="PTHR43156">
    <property type="entry name" value="STAGE II SPORULATION PROTEIN E-RELATED"/>
    <property type="match status" value="1"/>
</dbReference>
<dbReference type="Proteomes" id="UP000310541">
    <property type="component" value="Unassembled WGS sequence"/>
</dbReference>
<dbReference type="SMART" id="SM00331">
    <property type="entry name" value="PP2C_SIG"/>
    <property type="match status" value="1"/>
</dbReference>
<feature type="domain" description="PAS" evidence="3">
    <location>
        <begin position="1"/>
        <end position="48"/>
    </location>
</feature>
<evidence type="ECO:0000313" key="5">
    <source>
        <dbReference type="EMBL" id="TKD71423.1"/>
    </source>
</evidence>